<keyword evidence="3 5" id="KW-0378">Hydrolase</keyword>
<reference evidence="9 10" key="1">
    <citation type="submission" date="2016-10" db="EMBL/GenBank/DDBJ databases">
        <title>The genome sequence of Colletotrichum fioriniae PJ7.</title>
        <authorList>
            <person name="Baroncelli R."/>
        </authorList>
    </citation>
    <scope>NUCLEOTIDE SEQUENCE [LARGE SCALE GENOMIC DNA]</scope>
    <source>
        <strain evidence="9 10">IMI 384185</strain>
    </source>
</reference>
<feature type="domain" description="DUF7580" evidence="8">
    <location>
        <begin position="160"/>
        <end position="474"/>
    </location>
</feature>
<dbReference type="GO" id="GO:0006508">
    <property type="term" value="P:proteolysis"/>
    <property type="evidence" value="ECO:0007669"/>
    <property type="project" value="UniProtKB-KW"/>
</dbReference>
<comment type="caution">
    <text evidence="9">The sequence shown here is derived from an EMBL/GenBank/DDBJ whole genome shotgun (WGS) entry which is preliminary data.</text>
</comment>
<feature type="active site" description="Charge relay system" evidence="5">
    <location>
        <position position="602"/>
    </location>
</feature>
<dbReference type="InterPro" id="IPR051048">
    <property type="entry name" value="Peptidase_S8/S53_subtilisin"/>
</dbReference>
<dbReference type="Gene3D" id="3.40.50.200">
    <property type="entry name" value="Peptidase S8/S53 domain"/>
    <property type="match status" value="1"/>
</dbReference>
<evidence type="ECO:0000256" key="1">
    <source>
        <dbReference type="ARBA" id="ARBA00011073"/>
    </source>
</evidence>
<proteinExistence type="inferred from homology"/>
<protein>
    <submittedName>
        <fullName evidence="9">Extracellular alkaline serine protease</fullName>
    </submittedName>
</protein>
<keyword evidence="4 5" id="KW-0720">Serine protease</keyword>
<feature type="non-terminal residue" evidence="9">
    <location>
        <position position="1"/>
    </location>
</feature>
<evidence type="ECO:0000256" key="4">
    <source>
        <dbReference type="ARBA" id="ARBA00022825"/>
    </source>
</evidence>
<evidence type="ECO:0000313" key="9">
    <source>
        <dbReference type="EMBL" id="KAK1547675.1"/>
    </source>
</evidence>
<evidence type="ECO:0000256" key="2">
    <source>
        <dbReference type="ARBA" id="ARBA00022670"/>
    </source>
</evidence>
<dbReference type="PANTHER" id="PTHR43399:SF4">
    <property type="entry name" value="CELL WALL-ASSOCIATED PROTEASE"/>
    <property type="match status" value="1"/>
</dbReference>
<feature type="domain" description="Peptidase S8/S53" evidence="7">
    <location>
        <begin position="561"/>
        <end position="767"/>
    </location>
</feature>
<dbReference type="PANTHER" id="PTHR43399">
    <property type="entry name" value="SUBTILISIN-RELATED"/>
    <property type="match status" value="1"/>
</dbReference>
<feature type="active site" description="Charge relay system" evidence="5">
    <location>
        <position position="569"/>
    </location>
</feature>
<dbReference type="Proteomes" id="UP001241169">
    <property type="component" value="Unassembled WGS sequence"/>
</dbReference>
<dbReference type="InterPro" id="IPR056002">
    <property type="entry name" value="DUF7580"/>
</dbReference>
<evidence type="ECO:0000256" key="3">
    <source>
        <dbReference type="ARBA" id="ARBA00022801"/>
    </source>
</evidence>
<dbReference type="SUPFAM" id="SSF52743">
    <property type="entry name" value="Subtilisin-like"/>
    <property type="match status" value="1"/>
</dbReference>
<dbReference type="RefSeq" id="XP_060356788.1">
    <property type="nucleotide sequence ID" value="XM_060485931.1"/>
</dbReference>
<dbReference type="Pfam" id="PF24476">
    <property type="entry name" value="DUF7580"/>
    <property type="match status" value="1"/>
</dbReference>
<keyword evidence="2 5" id="KW-0645">Protease</keyword>
<gene>
    <name evidence="9" type="ORF">CPAR01_01642</name>
</gene>
<dbReference type="GO" id="GO:0008233">
    <property type="term" value="F:peptidase activity"/>
    <property type="evidence" value="ECO:0007669"/>
    <property type="project" value="UniProtKB-KW"/>
</dbReference>
<sequence>VVNLINYNLHAQLVERSGLEQLYIKILDSIKVGMTVNMHPESIHWSPSKLLSKTKSIIASIDTDLESWYGVSSGGSQSRSTSGSSNNEEDDDSWVNFSMSSKAQNNFGTSQMDEGSRVTTIPTDNDIRRQRRIRRLPFTTSHQRLKKSHHVEMCLVGISEKLYWALVNQSACCARKHVARICLDGFPLHENKPNPSDARHLSLFLSYQIGNGSSSWHVAQCLLQRLNLVSDKSVSRISSYEPDLCSLLASCASYREGLSMTLYQLSDNTPVLSGTRNEDRRTTQPAIALGHLIDRKIFSRYYGAQILPVNRATMCLNLSLALMHLSSETWLGHRWSVDNIYFLHDPLDSPNAIQQLDHPYLSRSITGNEFGSGNQQTQAGLNNERANVLSFLQVVMEIMGGERVRLEAHADDFDLLYELRRTKDEVCRWYPEPLEDVILSCLAFCRSADPGLDPILHRTWIWREIVQPFEELANSFKRIPYQKVEWNSESCQNTIPLLSKKAEFRLIESEKRLHAQSTSLEHAENRGETFDSTRIASVNTWFSRLEKVNDVLEISTQTQSQKTRIAVIDTGIDNDDSNAEEVLGYKDFIDGDDGMKMDDTGHGTAIVDLIYRVYEPAEIFVARVLSTPERNETIKADCLVARAIDWALQMKVDIICIAMGFQSVQGFELQEAIAKASKQGKLVFAAAANESHADDIAYPARYSPDVFCMFSTDAGLKNSRSINPRKLEKSRNFAILGEDIKLASGKLGKGTSFSTAIASGFAASLLDFSRQSDRVEYSSTFQFLSRQWGMRKVFSEISIDDLGFDCICPWYLISSPELRQRVVRRDDLEDLRDKQAIRDSIHRDLFTWLR</sequence>
<feature type="active site" description="Charge relay system" evidence="5">
    <location>
        <position position="752"/>
    </location>
</feature>
<dbReference type="PRINTS" id="PR00723">
    <property type="entry name" value="SUBTILISIN"/>
</dbReference>
<dbReference type="InterPro" id="IPR000209">
    <property type="entry name" value="Peptidase_S8/S53_dom"/>
</dbReference>
<name>A0ABQ9T7D1_9PEZI</name>
<dbReference type="Pfam" id="PF00082">
    <property type="entry name" value="Peptidase_S8"/>
    <property type="match status" value="1"/>
</dbReference>
<feature type="compositionally biased region" description="Low complexity" evidence="6">
    <location>
        <begin position="73"/>
        <end position="86"/>
    </location>
</feature>
<evidence type="ECO:0000256" key="5">
    <source>
        <dbReference type="PROSITE-ProRule" id="PRU01240"/>
    </source>
</evidence>
<dbReference type="PROSITE" id="PS51892">
    <property type="entry name" value="SUBTILASE"/>
    <property type="match status" value="1"/>
</dbReference>
<comment type="similarity">
    <text evidence="1 5">Belongs to the peptidase S8 family.</text>
</comment>
<dbReference type="GeneID" id="85369830"/>
<dbReference type="InterPro" id="IPR036852">
    <property type="entry name" value="Peptidase_S8/S53_dom_sf"/>
</dbReference>
<evidence type="ECO:0000259" key="7">
    <source>
        <dbReference type="Pfam" id="PF00082"/>
    </source>
</evidence>
<dbReference type="EMBL" id="MOPA01000001">
    <property type="protein sequence ID" value="KAK1547675.1"/>
    <property type="molecule type" value="Genomic_DNA"/>
</dbReference>
<feature type="region of interest" description="Disordered" evidence="6">
    <location>
        <begin position="73"/>
        <end position="94"/>
    </location>
</feature>
<evidence type="ECO:0000313" key="10">
    <source>
        <dbReference type="Proteomes" id="UP001241169"/>
    </source>
</evidence>
<evidence type="ECO:0000259" key="8">
    <source>
        <dbReference type="Pfam" id="PF24476"/>
    </source>
</evidence>
<evidence type="ECO:0000256" key="6">
    <source>
        <dbReference type="SAM" id="MobiDB-lite"/>
    </source>
</evidence>
<accession>A0ABQ9T7D1</accession>
<organism evidence="9 10">
    <name type="scientific">Colletotrichum paranaense</name>
    <dbReference type="NCBI Taxonomy" id="1914294"/>
    <lineage>
        <taxon>Eukaryota</taxon>
        <taxon>Fungi</taxon>
        <taxon>Dikarya</taxon>
        <taxon>Ascomycota</taxon>
        <taxon>Pezizomycotina</taxon>
        <taxon>Sordariomycetes</taxon>
        <taxon>Hypocreomycetidae</taxon>
        <taxon>Glomerellales</taxon>
        <taxon>Glomerellaceae</taxon>
        <taxon>Colletotrichum</taxon>
        <taxon>Colletotrichum acutatum species complex</taxon>
    </lineage>
</organism>
<dbReference type="InterPro" id="IPR015500">
    <property type="entry name" value="Peptidase_S8_subtilisin-rel"/>
</dbReference>
<keyword evidence="10" id="KW-1185">Reference proteome</keyword>